<protein>
    <recommendedName>
        <fullName evidence="5">Transmembrane protein</fullName>
    </recommendedName>
</protein>
<dbReference type="AlphaFoldDB" id="A0A067S4X9"/>
<proteinExistence type="predicted"/>
<keyword evidence="2" id="KW-1133">Transmembrane helix</keyword>
<feature type="region of interest" description="Disordered" evidence="1">
    <location>
        <begin position="348"/>
        <end position="389"/>
    </location>
</feature>
<feature type="compositionally biased region" description="Low complexity" evidence="1">
    <location>
        <begin position="348"/>
        <end position="359"/>
    </location>
</feature>
<organism evidence="3 4">
    <name type="scientific">Galerina marginata (strain CBS 339.88)</name>
    <dbReference type="NCBI Taxonomy" id="685588"/>
    <lineage>
        <taxon>Eukaryota</taxon>
        <taxon>Fungi</taxon>
        <taxon>Dikarya</taxon>
        <taxon>Basidiomycota</taxon>
        <taxon>Agaricomycotina</taxon>
        <taxon>Agaricomycetes</taxon>
        <taxon>Agaricomycetidae</taxon>
        <taxon>Agaricales</taxon>
        <taxon>Agaricineae</taxon>
        <taxon>Strophariaceae</taxon>
        <taxon>Galerina</taxon>
    </lineage>
</organism>
<keyword evidence="4" id="KW-1185">Reference proteome</keyword>
<dbReference type="STRING" id="685588.A0A067S4X9"/>
<evidence type="ECO:0008006" key="5">
    <source>
        <dbReference type="Google" id="ProtNLM"/>
    </source>
</evidence>
<feature type="region of interest" description="Disordered" evidence="1">
    <location>
        <begin position="294"/>
        <end position="325"/>
    </location>
</feature>
<evidence type="ECO:0000313" key="4">
    <source>
        <dbReference type="Proteomes" id="UP000027222"/>
    </source>
</evidence>
<keyword evidence="2" id="KW-0472">Membrane</keyword>
<reference evidence="4" key="1">
    <citation type="journal article" date="2014" name="Proc. Natl. Acad. Sci. U.S.A.">
        <title>Extensive sampling of basidiomycete genomes demonstrates inadequacy of the white-rot/brown-rot paradigm for wood decay fungi.</title>
        <authorList>
            <person name="Riley R."/>
            <person name="Salamov A.A."/>
            <person name="Brown D.W."/>
            <person name="Nagy L.G."/>
            <person name="Floudas D."/>
            <person name="Held B.W."/>
            <person name="Levasseur A."/>
            <person name="Lombard V."/>
            <person name="Morin E."/>
            <person name="Otillar R."/>
            <person name="Lindquist E.A."/>
            <person name="Sun H."/>
            <person name="LaButti K.M."/>
            <person name="Schmutz J."/>
            <person name="Jabbour D."/>
            <person name="Luo H."/>
            <person name="Baker S.E."/>
            <person name="Pisabarro A.G."/>
            <person name="Walton J.D."/>
            <person name="Blanchette R.A."/>
            <person name="Henrissat B."/>
            <person name="Martin F."/>
            <person name="Cullen D."/>
            <person name="Hibbett D.S."/>
            <person name="Grigoriev I.V."/>
        </authorList>
    </citation>
    <scope>NUCLEOTIDE SEQUENCE [LARGE SCALE GENOMIC DNA]</scope>
    <source>
        <strain evidence="4">CBS 339.88</strain>
    </source>
</reference>
<feature type="region of interest" description="Disordered" evidence="1">
    <location>
        <begin position="132"/>
        <end position="157"/>
    </location>
</feature>
<accession>A0A067S4X9</accession>
<feature type="compositionally biased region" description="Polar residues" evidence="1">
    <location>
        <begin position="425"/>
        <end position="437"/>
    </location>
</feature>
<feature type="compositionally biased region" description="Pro residues" evidence="1">
    <location>
        <begin position="134"/>
        <end position="149"/>
    </location>
</feature>
<dbReference type="EMBL" id="KL142431">
    <property type="protein sequence ID" value="KDR65871.1"/>
    <property type="molecule type" value="Genomic_DNA"/>
</dbReference>
<dbReference type="HOGENOM" id="CLU_608380_0_0_1"/>
<gene>
    <name evidence="3" type="ORF">GALMADRAFT_148356</name>
</gene>
<keyword evidence="2" id="KW-0812">Transmembrane</keyword>
<dbReference type="Gene3D" id="2.60.120.260">
    <property type="entry name" value="Galactose-binding domain-like"/>
    <property type="match status" value="1"/>
</dbReference>
<evidence type="ECO:0000313" key="3">
    <source>
        <dbReference type="EMBL" id="KDR65871.1"/>
    </source>
</evidence>
<dbReference type="OrthoDB" id="3265734at2759"/>
<sequence length="437" mass="45389">MSVIQVDDVDPSIIYSGAWQSIVSSTRQWGVGTVHTTTEGGASATITFRGTRIMMYCSLPIGVSSEIVDVKFDGGQITSTTHPASTTAASYNQVWFDSGPVTDTVHTLVVSNGGGPSDMPFELDRFAVTGFIVSPPPPPPASSTPPPPATSSIIGTSGHATSPVAITTFVTEMPNSLISQDALGQTSMPLTSSAPIFTALSSPPNSSLTAGVVTTTGLQYITTTAPDGSVTTYIQNAPAGGYSRSPAAPVAAIVGAVIGGLTLIFLLIFSLLCSRRRRKAWRHVILDDDAEKRLNSPRTSTGITPFRLDERRASPTPSLNGPRDFAREMEIATAGLRYILAAGSPIGSPTSPSSLSHGPVSAKTSPSNITSSPSLAHSPPIRQADSGTYTPIGSNLSANTVLSTLSSMYATMIPDHPTPIDTPPSYQSATTPPSSRT</sequence>
<feature type="compositionally biased region" description="Polar residues" evidence="1">
    <location>
        <begin position="362"/>
        <end position="375"/>
    </location>
</feature>
<feature type="transmembrane region" description="Helical" evidence="2">
    <location>
        <begin position="250"/>
        <end position="273"/>
    </location>
</feature>
<dbReference type="Proteomes" id="UP000027222">
    <property type="component" value="Unassembled WGS sequence"/>
</dbReference>
<feature type="region of interest" description="Disordered" evidence="1">
    <location>
        <begin position="414"/>
        <end position="437"/>
    </location>
</feature>
<name>A0A067S4X9_GALM3</name>
<evidence type="ECO:0000256" key="2">
    <source>
        <dbReference type="SAM" id="Phobius"/>
    </source>
</evidence>
<evidence type="ECO:0000256" key="1">
    <source>
        <dbReference type="SAM" id="MobiDB-lite"/>
    </source>
</evidence>